<evidence type="ECO:0000256" key="1">
    <source>
        <dbReference type="ARBA" id="ARBA00023125"/>
    </source>
</evidence>
<dbReference type="Proteomes" id="UP001150569">
    <property type="component" value="Unassembled WGS sequence"/>
</dbReference>
<accession>A0A9W8AJF4</accession>
<evidence type="ECO:0000259" key="4">
    <source>
        <dbReference type="PROSITE" id="PS50118"/>
    </source>
</evidence>
<dbReference type="AlphaFoldDB" id="A0A9W8AJF4"/>
<dbReference type="GO" id="GO:0030154">
    <property type="term" value="P:cell differentiation"/>
    <property type="evidence" value="ECO:0007669"/>
    <property type="project" value="TreeGrafter"/>
</dbReference>
<keyword evidence="6" id="KW-1185">Reference proteome</keyword>
<dbReference type="InterPro" id="IPR050140">
    <property type="entry name" value="SRY-related_HMG-box_TF-like"/>
</dbReference>
<evidence type="ECO:0000256" key="2">
    <source>
        <dbReference type="ARBA" id="ARBA00023163"/>
    </source>
</evidence>
<keyword evidence="3" id="KW-0539">Nucleus</keyword>
<keyword evidence="1 3" id="KW-0238">DNA-binding</keyword>
<reference evidence="5" key="1">
    <citation type="submission" date="2022-07" db="EMBL/GenBank/DDBJ databases">
        <title>Phylogenomic reconstructions and comparative analyses of Kickxellomycotina fungi.</title>
        <authorList>
            <person name="Reynolds N.K."/>
            <person name="Stajich J.E."/>
            <person name="Barry K."/>
            <person name="Grigoriev I.V."/>
            <person name="Crous P."/>
            <person name="Smith M.E."/>
        </authorList>
    </citation>
    <scope>NUCLEOTIDE SEQUENCE</scope>
    <source>
        <strain evidence="5">RSA 861</strain>
    </source>
</reference>
<name>A0A9W8AJF4_9FUNG</name>
<dbReference type="PROSITE" id="PS50118">
    <property type="entry name" value="HMG_BOX_2"/>
    <property type="match status" value="1"/>
</dbReference>
<dbReference type="PANTHER" id="PTHR10270:SF161">
    <property type="entry name" value="SEX-DETERMINING REGION Y PROTEIN"/>
    <property type="match status" value="1"/>
</dbReference>
<dbReference type="PANTHER" id="PTHR10270">
    <property type="entry name" value="SOX TRANSCRIPTION FACTOR"/>
    <property type="match status" value="1"/>
</dbReference>
<dbReference type="OrthoDB" id="6247875at2759"/>
<protein>
    <recommendedName>
        <fullName evidence="4">HMG box domain-containing protein</fullName>
    </recommendedName>
</protein>
<keyword evidence="2" id="KW-0804">Transcription</keyword>
<dbReference type="SUPFAM" id="SSF47095">
    <property type="entry name" value="HMG-box"/>
    <property type="match status" value="1"/>
</dbReference>
<dbReference type="InterPro" id="IPR009071">
    <property type="entry name" value="HMG_box_dom"/>
</dbReference>
<dbReference type="GO" id="GO:0000978">
    <property type="term" value="F:RNA polymerase II cis-regulatory region sequence-specific DNA binding"/>
    <property type="evidence" value="ECO:0007669"/>
    <property type="project" value="TreeGrafter"/>
</dbReference>
<dbReference type="GO" id="GO:0005634">
    <property type="term" value="C:nucleus"/>
    <property type="evidence" value="ECO:0007669"/>
    <property type="project" value="UniProtKB-UniRule"/>
</dbReference>
<dbReference type="CDD" id="cd01389">
    <property type="entry name" value="HMG-box_ROX1-like"/>
    <property type="match status" value="1"/>
</dbReference>
<sequence>MNVKMGGNKLAKTKEFKVGRPPNKFMIYRCDKQKEVARDNPTLNQKYISQLIGKMWVNEAKEIKEHYTRLADIGRQEHKKRHPNYRYNPRCYKKKYALMPTEALTDPLTPSGVYSRGAHGHLYNGGSMTSALYPAPTYAMPSMASTPPPSADLKGPSPVVNHSNSTIIQPLTLLPPEISPSSAVQTGMGNPDSGSLFTNVDLANVIRQSLADPGPIDDAPSDWLGVKTVTHGLQSCAESLQGMTVFDREYNLFVSKWDYHIVKRDDKESQVPSIMPGDNNRSIHKYPDGLQYSVDGDLSLLHQH</sequence>
<evidence type="ECO:0000313" key="6">
    <source>
        <dbReference type="Proteomes" id="UP001150569"/>
    </source>
</evidence>
<comment type="caution">
    <text evidence="5">The sequence shown here is derived from an EMBL/GenBank/DDBJ whole genome shotgun (WGS) entry which is preliminary data.</text>
</comment>
<dbReference type="Gene3D" id="1.10.30.10">
    <property type="entry name" value="High mobility group box domain"/>
    <property type="match status" value="1"/>
</dbReference>
<dbReference type="InterPro" id="IPR036910">
    <property type="entry name" value="HMG_box_dom_sf"/>
</dbReference>
<dbReference type="GO" id="GO:0001228">
    <property type="term" value="F:DNA-binding transcription activator activity, RNA polymerase II-specific"/>
    <property type="evidence" value="ECO:0007669"/>
    <property type="project" value="TreeGrafter"/>
</dbReference>
<feature type="DNA-binding region" description="HMG box" evidence="3">
    <location>
        <begin position="18"/>
        <end position="86"/>
    </location>
</feature>
<feature type="domain" description="HMG box" evidence="4">
    <location>
        <begin position="18"/>
        <end position="86"/>
    </location>
</feature>
<gene>
    <name evidence="5" type="ORF">IWQ60_002474</name>
</gene>
<dbReference type="SMART" id="SM00398">
    <property type="entry name" value="HMG"/>
    <property type="match status" value="1"/>
</dbReference>
<dbReference type="Pfam" id="PF00505">
    <property type="entry name" value="HMG_box"/>
    <property type="match status" value="1"/>
</dbReference>
<organism evidence="5 6">
    <name type="scientific">Tieghemiomyces parasiticus</name>
    <dbReference type="NCBI Taxonomy" id="78921"/>
    <lineage>
        <taxon>Eukaryota</taxon>
        <taxon>Fungi</taxon>
        <taxon>Fungi incertae sedis</taxon>
        <taxon>Zoopagomycota</taxon>
        <taxon>Kickxellomycotina</taxon>
        <taxon>Dimargaritomycetes</taxon>
        <taxon>Dimargaritales</taxon>
        <taxon>Dimargaritaceae</taxon>
        <taxon>Tieghemiomyces</taxon>
    </lineage>
</organism>
<proteinExistence type="predicted"/>
<evidence type="ECO:0000313" key="5">
    <source>
        <dbReference type="EMBL" id="KAJ1927968.1"/>
    </source>
</evidence>
<dbReference type="EMBL" id="JANBPT010000094">
    <property type="protein sequence ID" value="KAJ1927968.1"/>
    <property type="molecule type" value="Genomic_DNA"/>
</dbReference>
<evidence type="ECO:0000256" key="3">
    <source>
        <dbReference type="PROSITE-ProRule" id="PRU00267"/>
    </source>
</evidence>